<evidence type="ECO:0000313" key="4">
    <source>
        <dbReference type="Proteomes" id="UP001143328"/>
    </source>
</evidence>
<feature type="domain" description="Transposase IS116/IS110/IS902 C-terminal" evidence="2">
    <location>
        <begin position="196"/>
        <end position="279"/>
    </location>
</feature>
<dbReference type="RefSeq" id="WP_271198554.1">
    <property type="nucleotide sequence ID" value="NZ_BSFN01000050.1"/>
</dbReference>
<evidence type="ECO:0000259" key="1">
    <source>
        <dbReference type="Pfam" id="PF01548"/>
    </source>
</evidence>
<sequence>MSSIVGIDIAKNSFDIATLQTNGKHRTKGKVPNSTTGFETLRGWLEQHSEPQAWIVMEATGIYHEALAEYLYGLGYRICVMNPAQISSYAKSQLQRVKTDKTDAKLIADYGLRHADQLRAWQPEPKATRQLRALLRRLTDLQEIHRMEENRLSVADANVQPSIQSMMSHTAAQIAETEKLIRDHIDNDPDLRGKRDLLVSIDGIGQKTAAQLLGELGDPLRFESARAMVAFVGLNPRLQESGNYRGQVRISRTGSSRLRAAMYMPGVSSLSSNAAVKALAQRMREGGKAGKQVVCAAMRKLLHIAYGVLKSGQPFDVQKALAH</sequence>
<keyword evidence="4" id="KW-1185">Reference proteome</keyword>
<dbReference type="InterPro" id="IPR002525">
    <property type="entry name" value="Transp_IS110-like_N"/>
</dbReference>
<protein>
    <submittedName>
        <fullName evidence="3">IS110 family transposase</fullName>
    </submittedName>
</protein>
<proteinExistence type="predicted"/>
<reference evidence="3" key="1">
    <citation type="journal article" date="2014" name="Int. J. Syst. Evol. Microbiol.">
        <title>Complete genome sequence of Corynebacterium casei LMG S-19264T (=DSM 44701T), isolated from a smear-ripened cheese.</title>
        <authorList>
            <consortium name="US DOE Joint Genome Institute (JGI-PGF)"/>
            <person name="Walter F."/>
            <person name="Albersmeier A."/>
            <person name="Kalinowski J."/>
            <person name="Ruckert C."/>
        </authorList>
    </citation>
    <scope>NUCLEOTIDE SEQUENCE</scope>
    <source>
        <strain evidence="3">VKM B-2935</strain>
    </source>
</reference>
<dbReference type="AlphaFoldDB" id="A0A9W6KCR7"/>
<dbReference type="InterPro" id="IPR003346">
    <property type="entry name" value="Transposase_20"/>
</dbReference>
<evidence type="ECO:0000313" key="3">
    <source>
        <dbReference type="EMBL" id="GLK92264.1"/>
    </source>
</evidence>
<comment type="caution">
    <text evidence="3">The sequence shown here is derived from an EMBL/GenBank/DDBJ whole genome shotgun (WGS) entry which is preliminary data.</text>
</comment>
<accession>A0A9W6KCR7</accession>
<dbReference type="GO" id="GO:0004803">
    <property type="term" value="F:transposase activity"/>
    <property type="evidence" value="ECO:0007669"/>
    <property type="project" value="InterPro"/>
</dbReference>
<evidence type="ECO:0000259" key="2">
    <source>
        <dbReference type="Pfam" id="PF02371"/>
    </source>
</evidence>
<dbReference type="Pfam" id="PF02371">
    <property type="entry name" value="Transposase_20"/>
    <property type="match status" value="1"/>
</dbReference>
<name>A0A9W6KCR7_9PSED</name>
<dbReference type="PANTHER" id="PTHR33055:SF3">
    <property type="entry name" value="PUTATIVE TRANSPOSASE FOR IS117-RELATED"/>
    <property type="match status" value="1"/>
</dbReference>
<dbReference type="EMBL" id="BSFN01000050">
    <property type="protein sequence ID" value="GLK92264.1"/>
    <property type="molecule type" value="Genomic_DNA"/>
</dbReference>
<gene>
    <name evidence="3" type="ORF">GCM10017655_53290</name>
</gene>
<dbReference type="PANTHER" id="PTHR33055">
    <property type="entry name" value="TRANSPOSASE FOR INSERTION SEQUENCE ELEMENT IS1111A"/>
    <property type="match status" value="1"/>
</dbReference>
<dbReference type="GO" id="GO:0003677">
    <property type="term" value="F:DNA binding"/>
    <property type="evidence" value="ECO:0007669"/>
    <property type="project" value="InterPro"/>
</dbReference>
<dbReference type="Pfam" id="PF01548">
    <property type="entry name" value="DEDD_Tnp_IS110"/>
    <property type="match status" value="1"/>
</dbReference>
<organism evidence="3 4">
    <name type="scientific">Pseudomonas turukhanskensis</name>
    <dbReference type="NCBI Taxonomy" id="1806536"/>
    <lineage>
        <taxon>Bacteria</taxon>
        <taxon>Pseudomonadati</taxon>
        <taxon>Pseudomonadota</taxon>
        <taxon>Gammaproteobacteria</taxon>
        <taxon>Pseudomonadales</taxon>
        <taxon>Pseudomonadaceae</taxon>
        <taxon>Pseudomonas</taxon>
    </lineage>
</organism>
<dbReference type="Proteomes" id="UP001143328">
    <property type="component" value="Unassembled WGS sequence"/>
</dbReference>
<feature type="domain" description="Transposase IS110-like N-terminal" evidence="1">
    <location>
        <begin position="5"/>
        <end position="152"/>
    </location>
</feature>
<dbReference type="GO" id="GO:0006313">
    <property type="term" value="P:DNA transposition"/>
    <property type="evidence" value="ECO:0007669"/>
    <property type="project" value="InterPro"/>
</dbReference>
<reference evidence="3" key="2">
    <citation type="submission" date="2023-01" db="EMBL/GenBank/DDBJ databases">
        <authorList>
            <person name="Sun Q."/>
            <person name="Evtushenko L."/>
        </authorList>
    </citation>
    <scope>NUCLEOTIDE SEQUENCE</scope>
    <source>
        <strain evidence="3">VKM B-2935</strain>
    </source>
</reference>
<dbReference type="InterPro" id="IPR047650">
    <property type="entry name" value="Transpos_IS110"/>
</dbReference>